<evidence type="ECO:0000256" key="2">
    <source>
        <dbReference type="ARBA" id="ARBA00012438"/>
    </source>
</evidence>
<feature type="domain" description="Response regulatory" evidence="6">
    <location>
        <begin position="529"/>
        <end position="645"/>
    </location>
</feature>
<dbReference type="InterPro" id="IPR005467">
    <property type="entry name" value="His_kinase_dom"/>
</dbReference>
<dbReference type="InterPro" id="IPR004358">
    <property type="entry name" value="Sig_transdc_His_kin-like_C"/>
</dbReference>
<reference evidence="9 10" key="1">
    <citation type="submission" date="2022-03" db="EMBL/GenBank/DDBJ databases">
        <title>Complete genome analysis of Roseomonas KG 17.1 : a prolific producer of plant growth promoters.</title>
        <authorList>
            <person name="Saadouli I."/>
            <person name="Najjari A."/>
            <person name="Mosbah A."/>
            <person name="Ouzari H.I."/>
        </authorList>
    </citation>
    <scope>NUCLEOTIDE SEQUENCE [LARGE SCALE GENOMIC DNA]</scope>
    <source>
        <strain evidence="9 10">KG17-1</strain>
    </source>
</reference>
<dbReference type="PROSITE" id="PS50112">
    <property type="entry name" value="PAS"/>
    <property type="match status" value="2"/>
</dbReference>
<dbReference type="SMART" id="SM00448">
    <property type="entry name" value="REC"/>
    <property type="match status" value="1"/>
</dbReference>
<dbReference type="PANTHER" id="PTHR43065">
    <property type="entry name" value="SENSOR HISTIDINE KINASE"/>
    <property type="match status" value="1"/>
</dbReference>
<dbReference type="CDD" id="cd00130">
    <property type="entry name" value="PAS"/>
    <property type="match status" value="2"/>
</dbReference>
<dbReference type="InterPro" id="IPR003594">
    <property type="entry name" value="HATPase_dom"/>
</dbReference>
<dbReference type="PROSITE" id="PS50109">
    <property type="entry name" value="HIS_KIN"/>
    <property type="match status" value="1"/>
</dbReference>
<keyword evidence="10" id="KW-1185">Reference proteome</keyword>
<dbReference type="CDD" id="cd00082">
    <property type="entry name" value="HisKA"/>
    <property type="match status" value="1"/>
</dbReference>
<feature type="domain" description="PAS" evidence="7">
    <location>
        <begin position="9"/>
        <end position="66"/>
    </location>
</feature>
<dbReference type="SUPFAM" id="SSF52172">
    <property type="entry name" value="CheY-like"/>
    <property type="match status" value="1"/>
</dbReference>
<dbReference type="Gene3D" id="3.30.450.20">
    <property type="entry name" value="PAS domain"/>
    <property type="match status" value="2"/>
</dbReference>
<dbReference type="EC" id="2.7.13.3" evidence="2"/>
<dbReference type="Gene3D" id="3.30.565.10">
    <property type="entry name" value="Histidine kinase-like ATPase, C-terminal domain"/>
    <property type="match status" value="1"/>
</dbReference>
<dbReference type="SMART" id="SM00387">
    <property type="entry name" value="HATPase_c"/>
    <property type="match status" value="1"/>
</dbReference>
<dbReference type="SUPFAM" id="SSF47384">
    <property type="entry name" value="Homodimeric domain of signal transducing histidine kinase"/>
    <property type="match status" value="1"/>
</dbReference>
<evidence type="ECO:0000256" key="4">
    <source>
        <dbReference type="PROSITE-ProRule" id="PRU00169"/>
    </source>
</evidence>
<gene>
    <name evidence="9" type="ORF">MON41_20765</name>
</gene>
<dbReference type="InterPro" id="IPR036097">
    <property type="entry name" value="HisK_dim/P_sf"/>
</dbReference>
<dbReference type="EMBL" id="JALBUU010000083">
    <property type="protein sequence ID" value="MCI0756102.1"/>
    <property type="molecule type" value="Genomic_DNA"/>
</dbReference>
<dbReference type="SUPFAM" id="SSF55874">
    <property type="entry name" value="ATPase domain of HSP90 chaperone/DNA topoisomerase II/histidine kinase"/>
    <property type="match status" value="1"/>
</dbReference>
<comment type="caution">
    <text evidence="9">The sequence shown here is derived from an EMBL/GenBank/DDBJ whole genome shotgun (WGS) entry which is preliminary data.</text>
</comment>
<evidence type="ECO:0000259" key="7">
    <source>
        <dbReference type="PROSITE" id="PS50112"/>
    </source>
</evidence>
<dbReference type="InterPro" id="IPR003661">
    <property type="entry name" value="HisK_dim/P_dom"/>
</dbReference>
<dbReference type="Pfam" id="PF13426">
    <property type="entry name" value="PAS_9"/>
    <property type="match status" value="2"/>
</dbReference>
<dbReference type="SMART" id="SM00086">
    <property type="entry name" value="PAC"/>
    <property type="match status" value="2"/>
</dbReference>
<dbReference type="PRINTS" id="PR00344">
    <property type="entry name" value="BCTRLSENSOR"/>
</dbReference>
<dbReference type="RefSeq" id="WP_241793760.1">
    <property type="nucleotide sequence ID" value="NZ_JALBUU010000083.1"/>
</dbReference>
<feature type="domain" description="PAC" evidence="8">
    <location>
        <begin position="211"/>
        <end position="262"/>
    </location>
</feature>
<dbReference type="SUPFAM" id="SSF55785">
    <property type="entry name" value="PYP-like sensor domain (PAS domain)"/>
    <property type="match status" value="2"/>
</dbReference>
<feature type="domain" description="PAS" evidence="7">
    <location>
        <begin position="136"/>
        <end position="209"/>
    </location>
</feature>
<dbReference type="SMART" id="SM00091">
    <property type="entry name" value="PAS"/>
    <property type="match status" value="2"/>
</dbReference>
<dbReference type="Pfam" id="PF02518">
    <property type="entry name" value="HATPase_c"/>
    <property type="match status" value="1"/>
</dbReference>
<keyword evidence="3 4" id="KW-0597">Phosphoprotein</keyword>
<dbReference type="InterPro" id="IPR035965">
    <property type="entry name" value="PAS-like_dom_sf"/>
</dbReference>
<dbReference type="Pfam" id="PF00512">
    <property type="entry name" value="HisKA"/>
    <property type="match status" value="1"/>
</dbReference>
<dbReference type="InterPro" id="IPR036890">
    <property type="entry name" value="HATPase_C_sf"/>
</dbReference>
<dbReference type="NCBIfam" id="TIGR00229">
    <property type="entry name" value="sensory_box"/>
    <property type="match status" value="2"/>
</dbReference>
<comment type="catalytic activity">
    <reaction evidence="1">
        <text>ATP + protein L-histidine = ADP + protein N-phospho-L-histidine.</text>
        <dbReference type="EC" id="2.7.13.3"/>
    </reaction>
</comment>
<dbReference type="InterPro" id="IPR000700">
    <property type="entry name" value="PAS-assoc_C"/>
</dbReference>
<protein>
    <recommendedName>
        <fullName evidence="2">histidine kinase</fullName>
        <ecNumber evidence="2">2.7.13.3</ecNumber>
    </recommendedName>
</protein>
<evidence type="ECO:0000259" key="5">
    <source>
        <dbReference type="PROSITE" id="PS50109"/>
    </source>
</evidence>
<evidence type="ECO:0000259" key="6">
    <source>
        <dbReference type="PROSITE" id="PS50110"/>
    </source>
</evidence>
<accession>A0ABS9W9X6</accession>
<dbReference type="PANTHER" id="PTHR43065:SF49">
    <property type="entry name" value="HISTIDINE KINASE"/>
    <property type="match status" value="1"/>
</dbReference>
<name>A0ABS9W9X6_9PROT</name>
<evidence type="ECO:0000313" key="10">
    <source>
        <dbReference type="Proteomes" id="UP001201985"/>
    </source>
</evidence>
<dbReference type="CDD" id="cd16919">
    <property type="entry name" value="HATPase_CckA-like"/>
    <property type="match status" value="1"/>
</dbReference>
<organism evidence="9 10">
    <name type="scientific">Teichococcus vastitatis</name>
    <dbReference type="NCBI Taxonomy" id="2307076"/>
    <lineage>
        <taxon>Bacteria</taxon>
        <taxon>Pseudomonadati</taxon>
        <taxon>Pseudomonadota</taxon>
        <taxon>Alphaproteobacteria</taxon>
        <taxon>Acetobacterales</taxon>
        <taxon>Roseomonadaceae</taxon>
        <taxon>Roseomonas</taxon>
    </lineage>
</organism>
<evidence type="ECO:0000259" key="8">
    <source>
        <dbReference type="PROSITE" id="PS50113"/>
    </source>
</evidence>
<proteinExistence type="predicted"/>
<evidence type="ECO:0000256" key="1">
    <source>
        <dbReference type="ARBA" id="ARBA00000085"/>
    </source>
</evidence>
<feature type="domain" description="PAC" evidence="8">
    <location>
        <begin position="84"/>
        <end position="135"/>
    </location>
</feature>
<dbReference type="InterPro" id="IPR001610">
    <property type="entry name" value="PAC"/>
</dbReference>
<dbReference type="SMART" id="SM00388">
    <property type="entry name" value="HisKA"/>
    <property type="match status" value="1"/>
</dbReference>
<dbReference type="PROSITE" id="PS50110">
    <property type="entry name" value="RESPONSE_REGULATORY"/>
    <property type="match status" value="1"/>
</dbReference>
<evidence type="ECO:0000313" key="9">
    <source>
        <dbReference type="EMBL" id="MCI0756102.1"/>
    </source>
</evidence>
<dbReference type="Gene3D" id="1.10.287.130">
    <property type="match status" value="1"/>
</dbReference>
<dbReference type="InterPro" id="IPR011006">
    <property type="entry name" value="CheY-like_superfamily"/>
</dbReference>
<feature type="modified residue" description="4-aspartylphosphate" evidence="4">
    <location>
        <position position="579"/>
    </location>
</feature>
<evidence type="ECO:0000256" key="3">
    <source>
        <dbReference type="ARBA" id="ARBA00022553"/>
    </source>
</evidence>
<sequence length="651" mass="71345">MTFPDPSISRNAYELLIQEVADYAIYMLSPDGRVISWNPGAERIKGYTADEIIGEHFSRFYTEEDRAAGVPGNVLVTAATAGRFRAEAWRVRRDGSRFWAHVVVNPIRRDGELIGFAKITRDMTEQRQAQQAALESERRFRLLVQGVTDYAIFMLDLGGHVTNWNAGAERIKGYAASDIIGCHFSRFYTPEDLAAGVPVVALEKARREGRFEAEGWRLRKNGERFWASVVIDAVYDDGQLVGFAKITRDLTERRQAQLQLEQSREQLFQAQKMEAVGQLTGGLAHDFNNLLAGISGSLELLSARIAQGRYKDLERFVAVAQGAATRAAALTHRLLAFSRRQALDPCLTDVNHLIAGMEELVRRTVGPAVELRMDTADGLWSTWIDGNQLENALLNLCINARDAMPDGGRLTVTTANCQLDRQAAQVPDLPAGRYVVLSVSDTGTGMTPDVMARAFEPFYTTKPEGQGTGLGLSMVYGFVRQSGGQVRISSRPGQGTSICLYLPFHPGQADASETPTDHGKPPPSGAGRTVLVVDDETTVRLLVTEVLHDLGYTILEAGDSEGGLRLLQSDVSIDLLVTDVGLPGGMNGRQMADAARSVRPGLRVLFITGYAPNDDISRIQMEPGMHVLSKPFALEALTTQIASILSEERRP</sequence>
<dbReference type="PROSITE" id="PS50113">
    <property type="entry name" value="PAC"/>
    <property type="match status" value="2"/>
</dbReference>
<dbReference type="InterPro" id="IPR001789">
    <property type="entry name" value="Sig_transdc_resp-reg_receiver"/>
</dbReference>
<dbReference type="InterPro" id="IPR000014">
    <property type="entry name" value="PAS"/>
</dbReference>
<feature type="domain" description="Histidine kinase" evidence="5">
    <location>
        <begin position="282"/>
        <end position="506"/>
    </location>
</feature>
<dbReference type="Gene3D" id="3.40.50.2300">
    <property type="match status" value="1"/>
</dbReference>
<dbReference type="CDD" id="cd18161">
    <property type="entry name" value="REC_hyHK_blue-like"/>
    <property type="match status" value="1"/>
</dbReference>
<dbReference type="Pfam" id="PF00072">
    <property type="entry name" value="Response_reg"/>
    <property type="match status" value="1"/>
</dbReference>
<dbReference type="Proteomes" id="UP001201985">
    <property type="component" value="Unassembled WGS sequence"/>
</dbReference>